<reference evidence="3 4" key="1">
    <citation type="journal article" date="2012" name="Genome Biol.">
        <title>Genome and low-iron response of an oceanic diatom adapted to chronic iron limitation.</title>
        <authorList>
            <person name="Lommer M."/>
            <person name="Specht M."/>
            <person name="Roy A.S."/>
            <person name="Kraemer L."/>
            <person name="Andreson R."/>
            <person name="Gutowska M.A."/>
            <person name="Wolf J."/>
            <person name="Bergner S.V."/>
            <person name="Schilhabel M.B."/>
            <person name="Klostermeier U.C."/>
            <person name="Beiko R.G."/>
            <person name="Rosenstiel P."/>
            <person name="Hippler M."/>
            <person name="Laroche J."/>
        </authorList>
    </citation>
    <scope>NUCLEOTIDE SEQUENCE [LARGE SCALE GENOMIC DNA]</scope>
    <source>
        <strain evidence="3 4">CCMP1005</strain>
    </source>
</reference>
<evidence type="ECO:0000256" key="1">
    <source>
        <dbReference type="SAM" id="MobiDB-lite"/>
    </source>
</evidence>
<protein>
    <submittedName>
        <fullName evidence="3">Uncharacterized protein</fullName>
    </submittedName>
</protein>
<feature type="chain" id="PRO_5003836919" evidence="2">
    <location>
        <begin position="27"/>
        <end position="241"/>
    </location>
</feature>
<keyword evidence="4" id="KW-1185">Reference proteome</keyword>
<dbReference type="EMBL" id="AGNL01034183">
    <property type="protein sequence ID" value="EJK55372.1"/>
    <property type="molecule type" value="Genomic_DNA"/>
</dbReference>
<evidence type="ECO:0000313" key="3">
    <source>
        <dbReference type="EMBL" id="EJK55372.1"/>
    </source>
</evidence>
<dbReference type="Proteomes" id="UP000266841">
    <property type="component" value="Unassembled WGS sequence"/>
</dbReference>
<evidence type="ECO:0000256" key="2">
    <source>
        <dbReference type="SAM" id="SignalP"/>
    </source>
</evidence>
<feature type="region of interest" description="Disordered" evidence="1">
    <location>
        <begin position="26"/>
        <end position="45"/>
    </location>
</feature>
<sequence>MKLTANMKLFTALIVVLVGLSSTASAKTRKTPEEAENAENGIHRSPLDDIMGRVLAKKKEEESASVLMTSLMEAVECEDCIHCFGGKALVDGVEMSCQDACDGDCCVGEDGPDGLPFGPCEGFTGVLERNRACSGVLSCTMANIAYVSNSCVGFGACALAGFDYEDDGIGPGTIGKIVNRSCVGIYFELNYHLACLEVGASGGKVDLLDDSCRGDATCIGDCEDFSDPGREFLLQVPTSHE</sequence>
<proteinExistence type="predicted"/>
<name>K0S9D5_THAOC</name>
<gene>
    <name evidence="3" type="ORF">THAOC_24901</name>
</gene>
<comment type="caution">
    <text evidence="3">The sequence shown here is derived from an EMBL/GenBank/DDBJ whole genome shotgun (WGS) entry which is preliminary data.</text>
</comment>
<accession>K0S9D5</accession>
<evidence type="ECO:0000313" key="4">
    <source>
        <dbReference type="Proteomes" id="UP000266841"/>
    </source>
</evidence>
<dbReference type="AlphaFoldDB" id="K0S9D5"/>
<feature type="signal peptide" evidence="2">
    <location>
        <begin position="1"/>
        <end position="26"/>
    </location>
</feature>
<organism evidence="3 4">
    <name type="scientific">Thalassiosira oceanica</name>
    <name type="common">Marine diatom</name>
    <dbReference type="NCBI Taxonomy" id="159749"/>
    <lineage>
        <taxon>Eukaryota</taxon>
        <taxon>Sar</taxon>
        <taxon>Stramenopiles</taxon>
        <taxon>Ochrophyta</taxon>
        <taxon>Bacillariophyta</taxon>
        <taxon>Coscinodiscophyceae</taxon>
        <taxon>Thalassiosirophycidae</taxon>
        <taxon>Thalassiosirales</taxon>
        <taxon>Thalassiosiraceae</taxon>
        <taxon>Thalassiosira</taxon>
    </lineage>
</organism>
<keyword evidence="2" id="KW-0732">Signal</keyword>